<accession>K6WH09</accession>
<dbReference type="AlphaFoldDB" id="K6WH09"/>
<sequence length="111" mass="11736">MSATPELPLPDFDQLSVGDITHRIRSLQLDQVRQLLEHERSTAGRVQVQEILTARIEQLEAGAEPSAGDPAKAPPVQGADAGSSVGPDTAAEATTPLRHGVAEQTPKRGQP</sequence>
<reference evidence="3 4" key="1">
    <citation type="submission" date="2012-08" db="EMBL/GenBank/DDBJ databases">
        <title>Whole genome shotgun sequence of Gordonia namibiensis NBRC 108229.</title>
        <authorList>
            <person name="Isaki-Nakamura S."/>
            <person name="Hosoyama A."/>
            <person name="Tsuchikane K."/>
            <person name="Katsumata H."/>
            <person name="Baba S."/>
            <person name="Yamazaki S."/>
            <person name="Fujita N."/>
        </authorList>
    </citation>
    <scope>NUCLEOTIDE SEQUENCE [LARGE SCALE GENOMIC DNA]</scope>
    <source>
        <strain evidence="3 4">NBRC 108229</strain>
    </source>
</reference>
<feature type="region of interest" description="Disordered" evidence="1">
    <location>
        <begin position="59"/>
        <end position="111"/>
    </location>
</feature>
<dbReference type="Proteomes" id="UP000035058">
    <property type="component" value="Unassembled WGS sequence"/>
</dbReference>
<dbReference type="InterPro" id="IPR058442">
    <property type="entry name" value="DUF8129"/>
</dbReference>
<dbReference type="EMBL" id="BAHE01000002">
    <property type="protein sequence ID" value="GAB98605.1"/>
    <property type="molecule type" value="Genomic_DNA"/>
</dbReference>
<dbReference type="Pfam" id="PF26450">
    <property type="entry name" value="DUF8129"/>
    <property type="match status" value="1"/>
</dbReference>
<keyword evidence="4" id="KW-1185">Reference proteome</keyword>
<evidence type="ECO:0000313" key="3">
    <source>
        <dbReference type="EMBL" id="GAB98605.1"/>
    </source>
</evidence>
<proteinExistence type="predicted"/>
<evidence type="ECO:0000313" key="4">
    <source>
        <dbReference type="Proteomes" id="UP000035058"/>
    </source>
</evidence>
<evidence type="ECO:0000256" key="1">
    <source>
        <dbReference type="SAM" id="MobiDB-lite"/>
    </source>
</evidence>
<dbReference type="RefSeq" id="WP_006864886.1">
    <property type="nucleotide sequence ID" value="NZ_BAHE01000002.1"/>
</dbReference>
<comment type="caution">
    <text evidence="3">The sequence shown here is derived from an EMBL/GenBank/DDBJ whole genome shotgun (WGS) entry which is preliminary data.</text>
</comment>
<gene>
    <name evidence="3" type="ORF">GONAM_02_01270</name>
</gene>
<feature type="domain" description="DUF8129" evidence="2">
    <location>
        <begin position="9"/>
        <end position="60"/>
    </location>
</feature>
<name>K6WH09_9ACTN</name>
<protein>
    <recommendedName>
        <fullName evidence="2">DUF8129 domain-containing protein</fullName>
    </recommendedName>
</protein>
<evidence type="ECO:0000259" key="2">
    <source>
        <dbReference type="Pfam" id="PF26450"/>
    </source>
</evidence>
<organism evidence="3 4">
    <name type="scientific">Gordonia namibiensis NBRC 108229</name>
    <dbReference type="NCBI Taxonomy" id="1208314"/>
    <lineage>
        <taxon>Bacteria</taxon>
        <taxon>Bacillati</taxon>
        <taxon>Actinomycetota</taxon>
        <taxon>Actinomycetes</taxon>
        <taxon>Mycobacteriales</taxon>
        <taxon>Gordoniaceae</taxon>
        <taxon>Gordonia</taxon>
    </lineage>
</organism>